<name>A0AC35U3R6_9BILA</name>
<organism evidence="1 2">
    <name type="scientific">Rhabditophanes sp. KR3021</name>
    <dbReference type="NCBI Taxonomy" id="114890"/>
    <lineage>
        <taxon>Eukaryota</taxon>
        <taxon>Metazoa</taxon>
        <taxon>Ecdysozoa</taxon>
        <taxon>Nematoda</taxon>
        <taxon>Chromadorea</taxon>
        <taxon>Rhabditida</taxon>
        <taxon>Tylenchina</taxon>
        <taxon>Panagrolaimomorpha</taxon>
        <taxon>Strongyloidoidea</taxon>
        <taxon>Alloionematidae</taxon>
        <taxon>Rhabditophanes</taxon>
    </lineage>
</organism>
<protein>
    <submittedName>
        <fullName evidence="2">HMG box domain-containing protein</fullName>
    </submittedName>
</protein>
<sequence>MPRQSKSNADGTAASRGVTKRVKKVKPEGQPKRAKSAYMIWLAEHRAELTKPGLNVCDVARLAGAAWNKLTDKVRWEELAAEDKKRYEREIAIYKAKPQS</sequence>
<dbReference type="WBParaSite" id="RSKR_0000746900.1">
    <property type="protein sequence ID" value="RSKR_0000746900.1"/>
    <property type="gene ID" value="RSKR_0000746900"/>
</dbReference>
<proteinExistence type="predicted"/>
<accession>A0AC35U3R6</accession>
<reference evidence="2" key="1">
    <citation type="submission" date="2016-11" db="UniProtKB">
        <authorList>
            <consortium name="WormBaseParasite"/>
        </authorList>
    </citation>
    <scope>IDENTIFICATION</scope>
    <source>
        <strain evidence="2">KR3021</strain>
    </source>
</reference>
<evidence type="ECO:0000313" key="2">
    <source>
        <dbReference type="WBParaSite" id="RSKR_0000746900.1"/>
    </source>
</evidence>
<evidence type="ECO:0000313" key="1">
    <source>
        <dbReference type="Proteomes" id="UP000095286"/>
    </source>
</evidence>
<dbReference type="Proteomes" id="UP000095286">
    <property type="component" value="Unplaced"/>
</dbReference>